<sequence>MKFFHLPGRFALAMVSLVFFVGCGKAEVPIDGGVFLSVDGAETWHDRSNAQFIVQSGSMKDFTVNQLMFDPLEPRIVYAATAQAGLFISENDGEVWKQTTLGGNIARLDINRKNTKILFASSKNEVAKSVDQGKTWETVYVNTNRAAITDVFIDFTTPSRILISTADGNILQSIDNGINWQVIYSLEPKRPITRIVSDPANSSALYILVPGSGFEKSTDGGVTWQPFVEVFKEFPDARNITAFVIDPTDTAHIIIASRFGLLESRDAGGSWGSIETLLKDRVNIESLVINPLNPRTVYFVVGNLIHKTEDGGRSWMTLEGFPSTRPITQLLVHPVETSVLYAGTKKITK</sequence>
<accession>A0A1G2AYC0</accession>
<dbReference type="InterPro" id="IPR015943">
    <property type="entry name" value="WD40/YVTN_repeat-like_dom_sf"/>
</dbReference>
<dbReference type="Gene3D" id="2.130.10.10">
    <property type="entry name" value="YVTN repeat-like/Quinoprotein amine dehydrogenase"/>
    <property type="match status" value="4"/>
</dbReference>
<dbReference type="InterPro" id="IPR052025">
    <property type="entry name" value="Xyloglucanase_GH74"/>
</dbReference>
<dbReference type="PANTHER" id="PTHR43739">
    <property type="entry name" value="XYLOGLUCANASE (EUROFUNG)"/>
    <property type="match status" value="1"/>
</dbReference>
<dbReference type="EMBL" id="MHKD01000042">
    <property type="protein sequence ID" value="OGY81695.1"/>
    <property type="molecule type" value="Genomic_DNA"/>
</dbReference>
<dbReference type="CDD" id="cd15482">
    <property type="entry name" value="Sialidase_non-viral"/>
    <property type="match status" value="1"/>
</dbReference>
<comment type="caution">
    <text evidence="1">The sequence shown here is derived from an EMBL/GenBank/DDBJ whole genome shotgun (WGS) entry which is preliminary data.</text>
</comment>
<dbReference type="GO" id="GO:0010411">
    <property type="term" value="P:xyloglucan metabolic process"/>
    <property type="evidence" value="ECO:0007669"/>
    <property type="project" value="TreeGrafter"/>
</dbReference>
<dbReference type="SUPFAM" id="SSF110296">
    <property type="entry name" value="Oligoxyloglucan reducing end-specific cellobiohydrolase"/>
    <property type="match status" value="1"/>
</dbReference>
<protein>
    <recommendedName>
        <fullName evidence="3">Sortilin N-terminal domain-containing protein</fullName>
    </recommendedName>
</protein>
<reference evidence="1 2" key="1">
    <citation type="journal article" date="2016" name="Nat. Commun.">
        <title>Thousands of microbial genomes shed light on interconnected biogeochemical processes in an aquifer system.</title>
        <authorList>
            <person name="Anantharaman K."/>
            <person name="Brown C.T."/>
            <person name="Hug L.A."/>
            <person name="Sharon I."/>
            <person name="Castelle C.J."/>
            <person name="Probst A.J."/>
            <person name="Thomas B.C."/>
            <person name="Singh A."/>
            <person name="Wilkins M.J."/>
            <person name="Karaoz U."/>
            <person name="Brodie E.L."/>
            <person name="Williams K.H."/>
            <person name="Hubbard S.S."/>
            <person name="Banfield J.F."/>
        </authorList>
    </citation>
    <scope>NUCLEOTIDE SEQUENCE [LARGE SCALE GENOMIC DNA]</scope>
</reference>
<name>A0A1G2AYC0_9BACT</name>
<evidence type="ECO:0008006" key="3">
    <source>
        <dbReference type="Google" id="ProtNLM"/>
    </source>
</evidence>
<proteinExistence type="predicted"/>
<dbReference type="Proteomes" id="UP000176952">
    <property type="component" value="Unassembled WGS sequence"/>
</dbReference>
<evidence type="ECO:0000313" key="2">
    <source>
        <dbReference type="Proteomes" id="UP000176952"/>
    </source>
</evidence>
<dbReference type="AlphaFoldDB" id="A0A1G2AYC0"/>
<gene>
    <name evidence="1" type="ORF">A3F54_01380</name>
</gene>
<dbReference type="PROSITE" id="PS51257">
    <property type="entry name" value="PROKAR_LIPOPROTEIN"/>
    <property type="match status" value="1"/>
</dbReference>
<evidence type="ECO:0000313" key="1">
    <source>
        <dbReference type="EMBL" id="OGY81695.1"/>
    </source>
</evidence>
<dbReference type="SUPFAM" id="SSF50939">
    <property type="entry name" value="Sialidases"/>
    <property type="match status" value="1"/>
</dbReference>
<dbReference type="PANTHER" id="PTHR43739:SF5">
    <property type="entry name" value="EXO-ALPHA-SIALIDASE"/>
    <property type="match status" value="1"/>
</dbReference>
<organism evidence="1 2">
    <name type="scientific">Candidatus Kerfeldbacteria bacterium RIFCSPHIGHO2_12_FULL_48_17</name>
    <dbReference type="NCBI Taxonomy" id="1798542"/>
    <lineage>
        <taxon>Bacteria</taxon>
        <taxon>Candidatus Kerfeldiibacteriota</taxon>
    </lineage>
</organism>
<dbReference type="InterPro" id="IPR036278">
    <property type="entry name" value="Sialidase_sf"/>
</dbReference>
<dbReference type="STRING" id="1798542.A3F54_01380"/>